<organism evidence="2 3">
    <name type="scientific">Rhynchophorus ferrugineus</name>
    <name type="common">Red palm weevil</name>
    <name type="synonym">Curculio ferrugineus</name>
    <dbReference type="NCBI Taxonomy" id="354439"/>
    <lineage>
        <taxon>Eukaryota</taxon>
        <taxon>Metazoa</taxon>
        <taxon>Ecdysozoa</taxon>
        <taxon>Arthropoda</taxon>
        <taxon>Hexapoda</taxon>
        <taxon>Insecta</taxon>
        <taxon>Pterygota</taxon>
        <taxon>Neoptera</taxon>
        <taxon>Endopterygota</taxon>
        <taxon>Coleoptera</taxon>
        <taxon>Polyphaga</taxon>
        <taxon>Cucujiformia</taxon>
        <taxon>Curculionidae</taxon>
        <taxon>Dryophthorinae</taxon>
        <taxon>Rhynchophorus</taxon>
    </lineage>
</organism>
<protein>
    <recommendedName>
        <fullName evidence="4">Nucleic-acid-binding protein from transposon X-element</fullName>
    </recommendedName>
</protein>
<comment type="caution">
    <text evidence="2">The sequence shown here is derived from an EMBL/GenBank/DDBJ whole genome shotgun (WGS) entry which is preliminary data.</text>
</comment>
<evidence type="ECO:0008006" key="4">
    <source>
        <dbReference type="Google" id="ProtNLM"/>
    </source>
</evidence>
<evidence type="ECO:0000313" key="2">
    <source>
        <dbReference type="EMBL" id="KAF7265747.1"/>
    </source>
</evidence>
<dbReference type="OrthoDB" id="6754491at2759"/>
<feature type="region of interest" description="Disordered" evidence="1">
    <location>
        <begin position="126"/>
        <end position="156"/>
    </location>
</feature>
<dbReference type="Proteomes" id="UP000625711">
    <property type="component" value="Unassembled WGS sequence"/>
</dbReference>
<evidence type="ECO:0000256" key="1">
    <source>
        <dbReference type="SAM" id="MobiDB-lite"/>
    </source>
</evidence>
<sequence>MFTIYDIAQKNPLPMFYIDLKPNGNNKVLYEITKLENNISKCETPHTEIILPQCTRCQAHGHTETYCRKSYRCVKCAGEHKTGDCTRKVRDEKVKCANCNGNHPANYKGCAVQRQLQQKLYPALREKRRQRKQKQSTPTSLPIRPSQPDITYAQNG</sequence>
<dbReference type="AlphaFoldDB" id="A0A834HRK4"/>
<dbReference type="EMBL" id="JAACXV010014584">
    <property type="protein sequence ID" value="KAF7265747.1"/>
    <property type="molecule type" value="Genomic_DNA"/>
</dbReference>
<proteinExistence type="predicted"/>
<accession>A0A834HRK4</accession>
<evidence type="ECO:0000313" key="3">
    <source>
        <dbReference type="Proteomes" id="UP000625711"/>
    </source>
</evidence>
<reference evidence="2" key="1">
    <citation type="submission" date="2020-08" db="EMBL/GenBank/DDBJ databases">
        <title>Genome sequencing and assembly of the red palm weevil Rhynchophorus ferrugineus.</title>
        <authorList>
            <person name="Dias G.B."/>
            <person name="Bergman C.M."/>
            <person name="Manee M."/>
        </authorList>
    </citation>
    <scope>NUCLEOTIDE SEQUENCE</scope>
    <source>
        <strain evidence="2">AA-2017</strain>
        <tissue evidence="2">Whole larva</tissue>
    </source>
</reference>
<gene>
    <name evidence="2" type="ORF">GWI33_020830</name>
</gene>
<name>A0A834HRK4_RHYFE</name>
<keyword evidence="3" id="KW-1185">Reference proteome</keyword>